<dbReference type="AlphaFoldDB" id="A0AA38S7H3"/>
<dbReference type="Proteomes" id="UP001174694">
    <property type="component" value="Unassembled WGS sequence"/>
</dbReference>
<feature type="compositionally biased region" description="Polar residues" evidence="3">
    <location>
        <begin position="528"/>
        <end position="546"/>
    </location>
</feature>
<evidence type="ECO:0000259" key="4">
    <source>
        <dbReference type="Pfam" id="PF15612"/>
    </source>
</evidence>
<dbReference type="GO" id="GO:0005634">
    <property type="term" value="C:nucleus"/>
    <property type="evidence" value="ECO:0007669"/>
    <property type="project" value="UniProtKB-SubCell"/>
</dbReference>
<keyword evidence="2" id="KW-0539">Nucleus</keyword>
<dbReference type="Pfam" id="PF15612">
    <property type="entry name" value="WHIM1"/>
    <property type="match status" value="1"/>
</dbReference>
<feature type="region of interest" description="Disordered" evidence="3">
    <location>
        <begin position="339"/>
        <end position="662"/>
    </location>
</feature>
<dbReference type="PANTHER" id="PTHR42107:SF1">
    <property type="entry name" value="WHIM1 DOMAIN-CONTAINING PROTEIN"/>
    <property type="match status" value="1"/>
</dbReference>
<sequence>MADDDSSELSSLSSLSPAPSDDESDVELKPQNGILKFFHKLPKQATQPASEMSSPPPAKREPSPPHEYILADNPDIAFIVEFRKRFDQHLGKTPNFGPIELEQDVVTSTPGDRLEHFLCTLLRMLLNRKQDVKPGHYKSALEETITKYVKEWPRRWEGKSPLSGGVTFVSMTPEERLSLLRQLVLWALERSDQIHSIFDIASKKNRDRIKEYNVEPIGSDGDKRRYFLVQGLDDASFRVYRESNPAGVNRTWWSVAGSIDEVKALAEKLEATDRGPKARGLAKELLKKIPEFEEAEEKRKRREYRRMQKERFKRPEPGFSLYEGRTRGKRVKYTYSDDEDFLTDSTGTRRSTRNTRNHTPSEPAGPIITASGRQSRRPNRLTAETLSSGAPSAPSSVQGDQHVDSAADTDMNDESSVGPTGRPRRSAAVNHGHNGWMIKKTRDEYIPDDEDDEDDESEPDLGDDEEDEHVPEDSEEDAEEFDEEDLEANEEVELDEPPRRHIVKLRLKSKMDDEGKAETALPSKLRLTLNTEDSGNAETTENSNDSAYREEISTGTPDSLPFPPSSARSGLETGPTGVSAGITERTEDVVNVVVKGRTPEPQSNPETAVNTESGADPELSAETQPASVQPETPLTPSGNAATSLAFRGSPEKPQPTPQPINV</sequence>
<accession>A0AA38S7H3</accession>
<dbReference type="InterPro" id="IPR028942">
    <property type="entry name" value="WHIM1_dom"/>
</dbReference>
<feature type="domain" description="WHIM1" evidence="4">
    <location>
        <begin position="155"/>
        <end position="195"/>
    </location>
</feature>
<feature type="compositionally biased region" description="Polar residues" evidence="3">
    <location>
        <begin position="621"/>
        <end position="642"/>
    </location>
</feature>
<dbReference type="PANTHER" id="PTHR42107">
    <property type="entry name" value="YALI0D24453P"/>
    <property type="match status" value="1"/>
</dbReference>
<organism evidence="5 6">
    <name type="scientific">Pleurostoma richardsiae</name>
    <dbReference type="NCBI Taxonomy" id="41990"/>
    <lineage>
        <taxon>Eukaryota</taxon>
        <taxon>Fungi</taxon>
        <taxon>Dikarya</taxon>
        <taxon>Ascomycota</taxon>
        <taxon>Pezizomycotina</taxon>
        <taxon>Sordariomycetes</taxon>
        <taxon>Sordariomycetidae</taxon>
        <taxon>Calosphaeriales</taxon>
        <taxon>Pleurostomataceae</taxon>
        <taxon>Pleurostoma</taxon>
    </lineage>
</organism>
<evidence type="ECO:0000256" key="1">
    <source>
        <dbReference type="ARBA" id="ARBA00004123"/>
    </source>
</evidence>
<comment type="subcellular location">
    <subcellularLocation>
        <location evidence="1">Nucleus</location>
    </subcellularLocation>
</comment>
<feature type="compositionally biased region" description="Polar residues" evidence="3">
    <location>
        <begin position="382"/>
        <end position="399"/>
    </location>
</feature>
<evidence type="ECO:0000313" key="6">
    <source>
        <dbReference type="Proteomes" id="UP001174694"/>
    </source>
</evidence>
<keyword evidence="5" id="KW-0687">Ribonucleoprotein</keyword>
<feature type="compositionally biased region" description="Low complexity" evidence="3">
    <location>
        <begin position="8"/>
        <end position="19"/>
    </location>
</feature>
<feature type="compositionally biased region" description="Polar residues" evidence="3">
    <location>
        <begin position="600"/>
        <end position="613"/>
    </location>
</feature>
<keyword evidence="6" id="KW-1185">Reference proteome</keyword>
<feature type="region of interest" description="Disordered" evidence="3">
    <location>
        <begin position="1"/>
        <end position="66"/>
    </location>
</feature>
<feature type="compositionally biased region" description="Basic and acidic residues" evidence="3">
    <location>
        <begin position="306"/>
        <end position="316"/>
    </location>
</feature>
<name>A0AA38S7H3_9PEZI</name>
<feature type="compositionally biased region" description="Acidic residues" evidence="3">
    <location>
        <begin position="446"/>
        <end position="495"/>
    </location>
</feature>
<evidence type="ECO:0000313" key="5">
    <source>
        <dbReference type="EMBL" id="KAJ9152094.1"/>
    </source>
</evidence>
<comment type="caution">
    <text evidence="5">The sequence shown here is derived from an EMBL/GenBank/DDBJ whole genome shotgun (WGS) entry which is preliminary data.</text>
</comment>
<dbReference type="GO" id="GO:0005840">
    <property type="term" value="C:ribosome"/>
    <property type="evidence" value="ECO:0007669"/>
    <property type="project" value="UniProtKB-KW"/>
</dbReference>
<reference evidence="5" key="1">
    <citation type="submission" date="2022-07" db="EMBL/GenBank/DDBJ databases">
        <title>Fungi with potential for degradation of polypropylene.</title>
        <authorList>
            <person name="Gostincar C."/>
        </authorList>
    </citation>
    <scope>NUCLEOTIDE SEQUENCE</scope>
    <source>
        <strain evidence="5">EXF-13308</strain>
    </source>
</reference>
<protein>
    <submittedName>
        <fullName evidence="5">60S ribosomal protein L2</fullName>
    </submittedName>
</protein>
<feature type="compositionally biased region" description="Pro residues" evidence="3">
    <location>
        <begin position="652"/>
        <end position="662"/>
    </location>
</feature>
<feature type="region of interest" description="Disordered" evidence="3">
    <location>
        <begin position="306"/>
        <end position="325"/>
    </location>
</feature>
<keyword evidence="5" id="KW-0689">Ribosomal protein</keyword>
<gene>
    <name evidence="5" type="ORF">NKR23_g2865</name>
</gene>
<dbReference type="EMBL" id="JANBVO010000005">
    <property type="protein sequence ID" value="KAJ9152094.1"/>
    <property type="molecule type" value="Genomic_DNA"/>
</dbReference>
<evidence type="ECO:0000256" key="3">
    <source>
        <dbReference type="SAM" id="MobiDB-lite"/>
    </source>
</evidence>
<proteinExistence type="predicted"/>
<evidence type="ECO:0000256" key="2">
    <source>
        <dbReference type="ARBA" id="ARBA00023242"/>
    </source>
</evidence>